<accession>A0A8S5MPY8</accession>
<evidence type="ECO:0000313" key="1">
    <source>
        <dbReference type="EMBL" id="DAD84268.1"/>
    </source>
</evidence>
<reference evidence="1" key="1">
    <citation type="journal article" date="2021" name="Proc. Natl. Acad. Sci. U.S.A.">
        <title>A Catalog of Tens of Thousands of Viruses from Human Metagenomes Reveals Hidden Associations with Chronic Diseases.</title>
        <authorList>
            <person name="Tisza M.J."/>
            <person name="Buck C.B."/>
        </authorList>
    </citation>
    <scope>NUCLEOTIDE SEQUENCE</scope>
    <source>
        <strain evidence="1">CtaLC6</strain>
    </source>
</reference>
<proteinExistence type="predicted"/>
<protein>
    <submittedName>
        <fullName evidence="1">Uncharacterized protein</fullName>
    </submittedName>
</protein>
<dbReference type="EMBL" id="BK014957">
    <property type="protein sequence ID" value="DAD84268.1"/>
    <property type="molecule type" value="Genomic_DNA"/>
</dbReference>
<name>A0A8S5MPY8_9CAUD</name>
<organism evidence="1">
    <name type="scientific">Siphoviridae sp. ctaLC6</name>
    <dbReference type="NCBI Taxonomy" id="2826387"/>
    <lineage>
        <taxon>Viruses</taxon>
        <taxon>Duplodnaviria</taxon>
        <taxon>Heunggongvirae</taxon>
        <taxon>Uroviricota</taxon>
        <taxon>Caudoviricetes</taxon>
    </lineage>
</organism>
<sequence>MKGLCSYCSRYFFCSKRPNQNEEDVILCSSFTQNNDNEENIWEQRRYEIAKDVAAGLVQRPNSMYDSVVNSAIKIADKLIERLKEK</sequence>